<name>A0AAN0IIS4_AMPQE</name>
<feature type="compositionally biased region" description="Polar residues" evidence="1">
    <location>
        <begin position="509"/>
        <end position="518"/>
    </location>
</feature>
<reference evidence="5" key="1">
    <citation type="journal article" date="2010" name="Nature">
        <title>The Amphimedon queenslandica genome and the evolution of animal complexity.</title>
        <authorList>
            <person name="Srivastava M."/>
            <person name="Simakov O."/>
            <person name="Chapman J."/>
            <person name="Fahey B."/>
            <person name="Gauthier M.E."/>
            <person name="Mitros T."/>
            <person name="Richards G.S."/>
            <person name="Conaco C."/>
            <person name="Dacre M."/>
            <person name="Hellsten U."/>
            <person name="Larroux C."/>
            <person name="Putnam N.H."/>
            <person name="Stanke M."/>
            <person name="Adamska M."/>
            <person name="Darling A."/>
            <person name="Degnan S.M."/>
            <person name="Oakley T.H."/>
            <person name="Plachetzki D.C."/>
            <person name="Zhai Y."/>
            <person name="Adamski M."/>
            <person name="Calcino A."/>
            <person name="Cummins S.F."/>
            <person name="Goodstein D.M."/>
            <person name="Harris C."/>
            <person name="Jackson D.J."/>
            <person name="Leys S.P."/>
            <person name="Shu S."/>
            <person name="Woodcroft B.J."/>
            <person name="Vervoort M."/>
            <person name="Kosik K.S."/>
            <person name="Manning G."/>
            <person name="Degnan B.M."/>
            <person name="Rokhsar D.S."/>
        </authorList>
    </citation>
    <scope>NUCLEOTIDE SEQUENCE [LARGE SCALE GENOMIC DNA]</scope>
</reference>
<evidence type="ECO:0000313" key="5">
    <source>
        <dbReference type="Proteomes" id="UP000007879"/>
    </source>
</evidence>
<dbReference type="SUPFAM" id="SSF46689">
    <property type="entry name" value="Homeodomain-like"/>
    <property type="match status" value="1"/>
</dbReference>
<reference evidence="4" key="2">
    <citation type="submission" date="2024-06" db="UniProtKB">
        <authorList>
            <consortium name="EnsemblMetazoa"/>
        </authorList>
    </citation>
    <scope>IDENTIFICATION</scope>
</reference>
<accession>A0AAN0IIS4</accession>
<feature type="domain" description="DDE-1" evidence="2">
    <location>
        <begin position="188"/>
        <end position="317"/>
    </location>
</feature>
<dbReference type="InterPro" id="IPR050863">
    <property type="entry name" value="CenT-Element_Derived"/>
</dbReference>
<dbReference type="GO" id="GO:0003677">
    <property type="term" value="F:DNA binding"/>
    <property type="evidence" value="ECO:0007669"/>
    <property type="project" value="InterPro"/>
</dbReference>
<dbReference type="KEGG" id="aqu:100634340"/>
<sequence length="565" mass="62820">MTNAIKAVEEEGLTVRLAAELYGIPKSTLYDRIRGNVQHGTKPGPVPYLTKEEEVILAKFLIKCSQIGFPRTVSEVLALVRQTIQSKGLSDISISYGWWQKFCSRHSELSLRTAVPLSLSRAMATDNSVIQKYFDILEDTLKENSLFNNPTRIFNCDETGLPLNPKSLKVVSGRGAKNVSQITGEGKSQITVLACTCAAGVPLPPFVIFDRKTFNDQLMVGEIPGTLYGSSPNGWISRELFLYWFRKLFLTSVPRVRPLLLLMDGHSTHYGPDLIKIAAEEQILIFVLPPNTTHLTQPLDKGCFGPLKTAWKAVYFTMSEHRQFSKRFENGYDIPDERYELWVQLYRPNMTSQDSNAEDEDQDSLSNDTDEGEELSMSAANSIETQTHTVTANNRAKRVAPIKGTAATKGIRIIINYSDLFLETVDASVTSNAKKAVRSKETAIAVPTTTSVRYKERVLPIEESVRAKETVEPTTDISTAAKESNRAKETERVIRTAKGSKGSVRTKETTVSPANATTAKKKSADYPTAKKSVQSAHRVDTRRSVRTKRKMERVGQCTVNNGIAK</sequence>
<dbReference type="Proteomes" id="UP000007879">
    <property type="component" value="Unassembled WGS sequence"/>
</dbReference>
<feature type="region of interest" description="Disordered" evidence="1">
    <location>
        <begin position="352"/>
        <end position="375"/>
    </location>
</feature>
<dbReference type="GO" id="GO:0005634">
    <property type="term" value="C:nucleus"/>
    <property type="evidence" value="ECO:0007669"/>
    <property type="project" value="TreeGrafter"/>
</dbReference>
<dbReference type="InterPro" id="IPR004875">
    <property type="entry name" value="DDE_SF_endonuclease_dom"/>
</dbReference>
<feature type="compositionally biased region" description="Acidic residues" evidence="1">
    <location>
        <begin position="356"/>
        <end position="374"/>
    </location>
</feature>
<protein>
    <recommendedName>
        <fullName evidence="6">HTH CENPB-type domain-containing protein</fullName>
    </recommendedName>
</protein>
<dbReference type="PANTHER" id="PTHR19303:SF74">
    <property type="entry name" value="POGO TRANSPOSABLE ELEMENT WITH KRAB DOMAIN"/>
    <property type="match status" value="1"/>
</dbReference>
<dbReference type="GeneID" id="100634340"/>
<evidence type="ECO:0000259" key="3">
    <source>
        <dbReference type="Pfam" id="PF05225"/>
    </source>
</evidence>
<keyword evidence="5" id="KW-1185">Reference proteome</keyword>
<dbReference type="Gene3D" id="3.30.420.10">
    <property type="entry name" value="Ribonuclease H-like superfamily/Ribonuclease H"/>
    <property type="match status" value="1"/>
</dbReference>
<feature type="domain" description="HTH psq-type" evidence="3">
    <location>
        <begin position="1"/>
        <end position="39"/>
    </location>
</feature>
<dbReference type="AlphaFoldDB" id="A0AAN0IIS4"/>
<dbReference type="InterPro" id="IPR007889">
    <property type="entry name" value="HTH_Psq"/>
</dbReference>
<dbReference type="PANTHER" id="PTHR19303">
    <property type="entry name" value="TRANSPOSON"/>
    <property type="match status" value="1"/>
</dbReference>
<dbReference type="RefSeq" id="XP_003391462.1">
    <property type="nucleotide sequence ID" value="XM_003391414.1"/>
</dbReference>
<dbReference type="InterPro" id="IPR036397">
    <property type="entry name" value="RNaseH_sf"/>
</dbReference>
<proteinExistence type="predicted"/>
<evidence type="ECO:0000256" key="1">
    <source>
        <dbReference type="SAM" id="MobiDB-lite"/>
    </source>
</evidence>
<dbReference type="Pfam" id="PF03184">
    <property type="entry name" value="DDE_1"/>
    <property type="match status" value="1"/>
</dbReference>
<organism evidence="4 5">
    <name type="scientific">Amphimedon queenslandica</name>
    <name type="common">Sponge</name>
    <dbReference type="NCBI Taxonomy" id="400682"/>
    <lineage>
        <taxon>Eukaryota</taxon>
        <taxon>Metazoa</taxon>
        <taxon>Porifera</taxon>
        <taxon>Demospongiae</taxon>
        <taxon>Heteroscleromorpha</taxon>
        <taxon>Haplosclerida</taxon>
        <taxon>Niphatidae</taxon>
        <taxon>Amphimedon</taxon>
    </lineage>
</organism>
<dbReference type="Gene3D" id="1.10.10.60">
    <property type="entry name" value="Homeodomain-like"/>
    <property type="match status" value="1"/>
</dbReference>
<evidence type="ECO:0000259" key="2">
    <source>
        <dbReference type="Pfam" id="PF03184"/>
    </source>
</evidence>
<evidence type="ECO:0000313" key="4">
    <source>
        <dbReference type="EnsemblMetazoa" id="XP_003391462.1"/>
    </source>
</evidence>
<evidence type="ECO:0008006" key="6">
    <source>
        <dbReference type="Google" id="ProtNLM"/>
    </source>
</evidence>
<dbReference type="EnsemblMetazoa" id="XM_003391414.1">
    <property type="protein sequence ID" value="XP_003391462.1"/>
    <property type="gene ID" value="LOC100634340"/>
</dbReference>
<dbReference type="InterPro" id="IPR009057">
    <property type="entry name" value="Homeodomain-like_sf"/>
</dbReference>
<dbReference type="Pfam" id="PF05225">
    <property type="entry name" value="HTH_psq"/>
    <property type="match status" value="1"/>
</dbReference>
<feature type="region of interest" description="Disordered" evidence="1">
    <location>
        <begin position="498"/>
        <end position="565"/>
    </location>
</feature>